<protein>
    <submittedName>
        <fullName evidence="2">NfeD family protein</fullName>
    </submittedName>
</protein>
<dbReference type="Proteomes" id="UP001056708">
    <property type="component" value="Chromosome"/>
</dbReference>
<dbReference type="Gene3D" id="2.40.50.140">
    <property type="entry name" value="Nucleic acid-binding proteins"/>
    <property type="match status" value="1"/>
</dbReference>
<evidence type="ECO:0000313" key="3">
    <source>
        <dbReference type="Proteomes" id="UP001056708"/>
    </source>
</evidence>
<feature type="domain" description="NfeD-like C-terminal" evidence="1">
    <location>
        <begin position="21"/>
        <end position="82"/>
    </location>
</feature>
<name>A0ABY5ALJ9_9CYAN</name>
<dbReference type="InterPro" id="IPR012340">
    <property type="entry name" value="NA-bd_OB-fold"/>
</dbReference>
<evidence type="ECO:0000259" key="1">
    <source>
        <dbReference type="Pfam" id="PF01957"/>
    </source>
</evidence>
<reference evidence="2" key="1">
    <citation type="submission" date="2022-06" db="EMBL/GenBank/DDBJ databases">
        <title>Genome sequence of Phormidium yuhuli AB48 isolated from an industrial photobioreactor environment.</title>
        <authorList>
            <person name="Qiu Y."/>
            <person name="Noonan A.J.C."/>
            <person name="Dofher K."/>
            <person name="Koch M."/>
            <person name="Kieft B."/>
            <person name="Lin X."/>
            <person name="Ziels R.M."/>
            <person name="Hallam S.J."/>
        </authorList>
    </citation>
    <scope>NUCLEOTIDE SEQUENCE</scope>
    <source>
        <strain evidence="2">AB48</strain>
    </source>
</reference>
<proteinExistence type="predicted"/>
<dbReference type="Pfam" id="PF01957">
    <property type="entry name" value="NfeD"/>
    <property type="match status" value="1"/>
</dbReference>
<gene>
    <name evidence="2" type="ORF">NEA10_12150</name>
</gene>
<organism evidence="2 3">
    <name type="scientific">Phormidium yuhuli AB48</name>
    <dbReference type="NCBI Taxonomy" id="2940671"/>
    <lineage>
        <taxon>Bacteria</taxon>
        <taxon>Bacillati</taxon>
        <taxon>Cyanobacteriota</taxon>
        <taxon>Cyanophyceae</taxon>
        <taxon>Oscillatoriophycideae</taxon>
        <taxon>Oscillatoriales</taxon>
        <taxon>Oscillatoriaceae</taxon>
        <taxon>Phormidium</taxon>
        <taxon>Phormidium yuhuli</taxon>
    </lineage>
</organism>
<dbReference type="RefSeq" id="WP_252660519.1">
    <property type="nucleotide sequence ID" value="NZ_CP098611.1"/>
</dbReference>
<keyword evidence="3" id="KW-1185">Reference proteome</keyword>
<dbReference type="EMBL" id="CP098611">
    <property type="protein sequence ID" value="USR89631.1"/>
    <property type="molecule type" value="Genomic_DNA"/>
</dbReference>
<evidence type="ECO:0000313" key="2">
    <source>
        <dbReference type="EMBL" id="USR89631.1"/>
    </source>
</evidence>
<sequence>MFRLRQRLSASTPELPQLPYDPMLGQLGEATVSKRIAYHSPGRVYYRATWWKAQCQHRDLILEPGTRVQVVARDITILIVEPCWN</sequence>
<accession>A0ABY5ALJ9</accession>
<dbReference type="InterPro" id="IPR002810">
    <property type="entry name" value="NfeD-like_C"/>
</dbReference>